<keyword evidence="2" id="KW-1185">Reference proteome</keyword>
<dbReference type="RefSeq" id="WP_065917778.1">
    <property type="nucleotide sequence ID" value="NZ_CP016793.1"/>
</dbReference>
<proteinExistence type="predicted"/>
<name>A0A1B2HNY7_9PSEU</name>
<dbReference type="KEGG" id="led:BBK82_28695"/>
<evidence type="ECO:0000313" key="1">
    <source>
        <dbReference type="EMBL" id="ANZ39437.1"/>
    </source>
</evidence>
<protein>
    <recommendedName>
        <fullName evidence="3">NlpC/P60 domain-containing protein</fullName>
    </recommendedName>
</protein>
<dbReference type="EMBL" id="CP016793">
    <property type="protein sequence ID" value="ANZ39437.1"/>
    <property type="molecule type" value="Genomic_DNA"/>
</dbReference>
<evidence type="ECO:0000313" key="2">
    <source>
        <dbReference type="Proteomes" id="UP000093053"/>
    </source>
</evidence>
<sequence>MPYSRSACHANQHGDFRTDCSGYVSMVWGLRHSYATATLDQVSHPIARADLRPGDALNRPGEHVALFVGWSDAARTKPLVREQAGPNGSPTIERVWTAAYAGTYTPIRYDHIVEGGVAEPAGPALHQIRNADGTWTPFAAVEGFSAPAKGQKVSMAGAADGSAHLVISSF</sequence>
<dbReference type="AlphaFoldDB" id="A0A1B2HNY7"/>
<dbReference type="STRING" id="1586287.BBK82_28695"/>
<dbReference type="Proteomes" id="UP000093053">
    <property type="component" value="Chromosome"/>
</dbReference>
<organism evidence="1 2">
    <name type="scientific">Lentzea guizhouensis</name>
    <dbReference type="NCBI Taxonomy" id="1586287"/>
    <lineage>
        <taxon>Bacteria</taxon>
        <taxon>Bacillati</taxon>
        <taxon>Actinomycetota</taxon>
        <taxon>Actinomycetes</taxon>
        <taxon>Pseudonocardiales</taxon>
        <taxon>Pseudonocardiaceae</taxon>
        <taxon>Lentzea</taxon>
    </lineage>
</organism>
<evidence type="ECO:0008006" key="3">
    <source>
        <dbReference type="Google" id="ProtNLM"/>
    </source>
</evidence>
<dbReference type="OrthoDB" id="9815928at2"/>
<gene>
    <name evidence="1" type="ORF">BBK82_28695</name>
</gene>
<accession>A0A1B2HNY7</accession>
<dbReference type="Gene3D" id="3.90.1720.10">
    <property type="entry name" value="endopeptidase domain like (from Nostoc punctiforme)"/>
    <property type="match status" value="1"/>
</dbReference>
<reference evidence="1 2" key="1">
    <citation type="submission" date="2016-07" db="EMBL/GenBank/DDBJ databases">
        <title>Complete genome sequence of the Lentzea guizhouensis DHS C013.</title>
        <authorList>
            <person name="Cao C."/>
        </authorList>
    </citation>
    <scope>NUCLEOTIDE SEQUENCE [LARGE SCALE GENOMIC DNA]</scope>
    <source>
        <strain evidence="1 2">DHS C013</strain>
    </source>
</reference>